<name>A0ABV7F8Q0_9BURK</name>
<organism evidence="3 4">
    <name type="scientific">Undibacterium arcticum</name>
    <dbReference type="NCBI Taxonomy" id="1762892"/>
    <lineage>
        <taxon>Bacteria</taxon>
        <taxon>Pseudomonadati</taxon>
        <taxon>Pseudomonadota</taxon>
        <taxon>Betaproteobacteria</taxon>
        <taxon>Burkholderiales</taxon>
        <taxon>Oxalobacteraceae</taxon>
        <taxon>Undibacterium</taxon>
    </lineage>
</organism>
<keyword evidence="4" id="KW-1185">Reference proteome</keyword>
<dbReference type="NCBIfam" id="NF033542">
    <property type="entry name" value="transpos_IS110"/>
    <property type="match status" value="1"/>
</dbReference>
<comment type="caution">
    <text evidence="3">The sequence shown here is derived from an EMBL/GenBank/DDBJ whole genome shotgun (WGS) entry which is preliminary data.</text>
</comment>
<reference evidence="4" key="1">
    <citation type="journal article" date="2019" name="Int. J. Syst. Evol. Microbiol.">
        <title>The Global Catalogue of Microorganisms (GCM) 10K type strain sequencing project: providing services to taxonomists for standard genome sequencing and annotation.</title>
        <authorList>
            <consortium name="The Broad Institute Genomics Platform"/>
            <consortium name="The Broad Institute Genome Sequencing Center for Infectious Disease"/>
            <person name="Wu L."/>
            <person name="Ma J."/>
        </authorList>
    </citation>
    <scope>NUCLEOTIDE SEQUENCE [LARGE SCALE GENOMIC DNA]</scope>
    <source>
        <strain evidence="4">KCTC 42986</strain>
    </source>
</reference>
<evidence type="ECO:0000313" key="3">
    <source>
        <dbReference type="EMBL" id="MFC3111439.1"/>
    </source>
</evidence>
<dbReference type="PANTHER" id="PTHR33055">
    <property type="entry name" value="TRANSPOSASE FOR INSERTION SEQUENCE ELEMENT IS1111A"/>
    <property type="match status" value="1"/>
</dbReference>
<accession>A0ABV7F8Q0</accession>
<dbReference type="RefSeq" id="WP_390333551.1">
    <property type="nucleotide sequence ID" value="NZ_JBHRTP010000127.1"/>
</dbReference>
<proteinExistence type="predicted"/>
<dbReference type="PANTHER" id="PTHR33055:SF3">
    <property type="entry name" value="PUTATIVE TRANSPOSASE FOR IS117-RELATED"/>
    <property type="match status" value="1"/>
</dbReference>
<feature type="domain" description="Transposase IS110-like N-terminal" evidence="1">
    <location>
        <begin position="13"/>
        <end position="168"/>
    </location>
</feature>
<gene>
    <name evidence="3" type="ORF">ACFOFO_26450</name>
</gene>
<dbReference type="InterPro" id="IPR003346">
    <property type="entry name" value="Transposase_20"/>
</dbReference>
<dbReference type="InterPro" id="IPR002525">
    <property type="entry name" value="Transp_IS110-like_N"/>
</dbReference>
<dbReference type="Pfam" id="PF02371">
    <property type="entry name" value="Transposase_20"/>
    <property type="match status" value="1"/>
</dbReference>
<feature type="non-terminal residue" evidence="3">
    <location>
        <position position="413"/>
    </location>
</feature>
<evidence type="ECO:0000313" key="4">
    <source>
        <dbReference type="Proteomes" id="UP001595530"/>
    </source>
</evidence>
<dbReference type="Proteomes" id="UP001595530">
    <property type="component" value="Unassembled WGS sequence"/>
</dbReference>
<dbReference type="Pfam" id="PF01548">
    <property type="entry name" value="DEDD_Tnp_IS110"/>
    <property type="match status" value="1"/>
</dbReference>
<sequence length="413" mass="47075">MKPRSISSFTAYVGIDWADRKHDFCLQANGSDICESGTLEHTPEAIAQWAQSLYDRFGGPIAVCLELAKGPIVYALQRCDFFVIFPVHPSTLARYRQAFVPSGAKDDPSDAKMALDLLLRHPERLEPLKSTSAAMRTLSTLVEERRHLTDGVTRITNRLTSILKQYYPQALDWFEHRNTIMFCDFLNRWPTLAHVRRARTATLESFFHSHNCRREYLVSGRIKGIRSATALTEDEAVIRPARMMVETLVAQLRVLLEAIERFDAEIDDVSHSLPDYELFASLPGAGPIQTPRLLVAFGEDRARYASAGEIQRYAGIAPVLERSGNKCWVHWRFACSTFLRQTFVEWAGSTIPRSYWAGAYYQQQRSKGCSHGVAVRALAFKWIRILYKMWKTRTCYDESTYLNALKKHGSPLV</sequence>
<protein>
    <submittedName>
        <fullName evidence="3">IS110 family transposase</fullName>
    </submittedName>
</protein>
<dbReference type="InterPro" id="IPR047650">
    <property type="entry name" value="Transpos_IS110"/>
</dbReference>
<feature type="domain" description="Transposase IS116/IS110/IS902 C-terminal" evidence="2">
    <location>
        <begin position="277"/>
        <end position="362"/>
    </location>
</feature>
<dbReference type="EMBL" id="JBHRTP010000127">
    <property type="protein sequence ID" value="MFC3111439.1"/>
    <property type="molecule type" value="Genomic_DNA"/>
</dbReference>
<evidence type="ECO:0000259" key="2">
    <source>
        <dbReference type="Pfam" id="PF02371"/>
    </source>
</evidence>
<evidence type="ECO:0000259" key="1">
    <source>
        <dbReference type="Pfam" id="PF01548"/>
    </source>
</evidence>